<evidence type="ECO:0000256" key="5">
    <source>
        <dbReference type="ARBA" id="ARBA00022982"/>
    </source>
</evidence>
<keyword evidence="4" id="KW-0479">Metal-binding</keyword>
<dbReference type="Gene3D" id="1.10.1130.10">
    <property type="entry name" value="Flavocytochrome C3, Chain A"/>
    <property type="match status" value="1"/>
</dbReference>
<keyword evidence="3" id="KW-0349">Heme</keyword>
<dbReference type="InterPro" id="IPR012286">
    <property type="entry name" value="Tetrahaem_cytochrome"/>
</dbReference>
<evidence type="ECO:0000259" key="7">
    <source>
        <dbReference type="Pfam" id="PF14537"/>
    </source>
</evidence>
<dbReference type="OrthoDB" id="9791652at2"/>
<sequence>MKGWKEKLQHAVRFLGKHPLPALAVLFLLAILGHFAMQQAERFPKLACSPCHVMGPYVDGYDHGDLLANKHKEAHVDCIDCHENGIEDKVQETIWYVTDDFDDPPAKRHFDNKMCTKCHSDMDALIAKTDKGNGVNPHNSHLGDLTCTDCHKMHKQSKAACQNCHDFEFLHNLPAEWEKVQDPHTGEGSL</sequence>
<dbReference type="Pfam" id="PF14537">
    <property type="entry name" value="Cytochrom_c3_2"/>
    <property type="match status" value="1"/>
</dbReference>
<proteinExistence type="predicted"/>
<evidence type="ECO:0000256" key="2">
    <source>
        <dbReference type="ARBA" id="ARBA00022448"/>
    </source>
</evidence>
<dbReference type="AlphaFoldDB" id="A0A1M6W9D9"/>
<evidence type="ECO:0000313" key="9">
    <source>
        <dbReference type="Proteomes" id="UP000184263"/>
    </source>
</evidence>
<dbReference type="InterPro" id="IPR036280">
    <property type="entry name" value="Multihaem_cyt_sf"/>
</dbReference>
<keyword evidence="5" id="KW-0249">Electron transport</keyword>
<dbReference type="Proteomes" id="UP000184263">
    <property type="component" value="Unassembled WGS sequence"/>
</dbReference>
<dbReference type="GO" id="GO:0030313">
    <property type="term" value="C:cell envelope"/>
    <property type="evidence" value="ECO:0007669"/>
    <property type="project" value="UniProtKB-SubCell"/>
</dbReference>
<comment type="subcellular location">
    <subcellularLocation>
        <location evidence="1">Cell envelope</location>
    </subcellularLocation>
</comment>
<name>A0A1M6W9D9_SELRU</name>
<reference evidence="8 9" key="1">
    <citation type="submission" date="2016-11" db="EMBL/GenBank/DDBJ databases">
        <authorList>
            <person name="Jaros S."/>
            <person name="Januszkiewicz K."/>
            <person name="Wedrychowicz H."/>
        </authorList>
    </citation>
    <scope>NUCLEOTIDE SEQUENCE [LARGE SCALE GENOMIC DNA]</scope>
    <source>
        <strain evidence="8 9">HD4</strain>
    </source>
</reference>
<evidence type="ECO:0000313" key="8">
    <source>
        <dbReference type="EMBL" id="SHK90392.1"/>
    </source>
</evidence>
<evidence type="ECO:0000256" key="6">
    <source>
        <dbReference type="ARBA" id="ARBA00023004"/>
    </source>
</evidence>
<evidence type="ECO:0000256" key="1">
    <source>
        <dbReference type="ARBA" id="ARBA00004196"/>
    </source>
</evidence>
<feature type="domain" description="Tetrahaem cytochrome" evidence="7">
    <location>
        <begin position="71"/>
        <end position="166"/>
    </location>
</feature>
<dbReference type="GO" id="GO:0046872">
    <property type="term" value="F:metal ion binding"/>
    <property type="evidence" value="ECO:0007669"/>
    <property type="project" value="UniProtKB-KW"/>
</dbReference>
<dbReference type="EMBL" id="FRBC01000023">
    <property type="protein sequence ID" value="SHK90392.1"/>
    <property type="molecule type" value="Genomic_DNA"/>
</dbReference>
<keyword evidence="2" id="KW-0813">Transport</keyword>
<dbReference type="RefSeq" id="WP_073091390.1">
    <property type="nucleotide sequence ID" value="NZ_FRBC01000023.1"/>
</dbReference>
<protein>
    <submittedName>
        <fullName evidence="8">Cytochrome c3</fullName>
    </submittedName>
</protein>
<evidence type="ECO:0000256" key="4">
    <source>
        <dbReference type="ARBA" id="ARBA00022723"/>
    </source>
</evidence>
<gene>
    <name evidence="8" type="ORF">SAMN05216582_12342</name>
</gene>
<evidence type="ECO:0000256" key="3">
    <source>
        <dbReference type="ARBA" id="ARBA00022617"/>
    </source>
</evidence>
<dbReference type="SUPFAM" id="SSF48695">
    <property type="entry name" value="Multiheme cytochromes"/>
    <property type="match status" value="1"/>
</dbReference>
<keyword evidence="6" id="KW-0408">Iron</keyword>
<accession>A0A1M6W9D9</accession>
<organism evidence="8 9">
    <name type="scientific">Selenomonas ruminantium</name>
    <dbReference type="NCBI Taxonomy" id="971"/>
    <lineage>
        <taxon>Bacteria</taxon>
        <taxon>Bacillati</taxon>
        <taxon>Bacillota</taxon>
        <taxon>Negativicutes</taxon>
        <taxon>Selenomonadales</taxon>
        <taxon>Selenomonadaceae</taxon>
        <taxon>Selenomonas</taxon>
    </lineage>
</organism>